<sequence>MAPAYGGPLKTFEDAEKESEYGYVRKVSGPVVVADGMAGAAMYELVRVGHDNLI</sequence>
<accession>A0ABD3DPP2</accession>
<evidence type="ECO:0000313" key="7">
    <source>
        <dbReference type="EMBL" id="KAL3644210.1"/>
    </source>
</evidence>
<reference evidence="8" key="1">
    <citation type="journal article" date="2024" name="IScience">
        <title>Strigolactones Initiate the Formation of Haustorium-like Structures in Castilleja.</title>
        <authorList>
            <person name="Buerger M."/>
            <person name="Peterson D."/>
            <person name="Chory J."/>
        </authorList>
    </citation>
    <scope>NUCLEOTIDE SEQUENCE [LARGE SCALE GENOMIC DNA]</scope>
</reference>
<keyword evidence="6" id="KW-0406">Ion transport</keyword>
<comment type="similarity">
    <text evidence="1">Belongs to the ATPase alpha/beta chains family.</text>
</comment>
<dbReference type="AlphaFoldDB" id="A0ABD3DPP2"/>
<dbReference type="Gene3D" id="2.40.30.20">
    <property type="match status" value="1"/>
</dbReference>
<evidence type="ECO:0000313" key="8">
    <source>
        <dbReference type="Proteomes" id="UP001632038"/>
    </source>
</evidence>
<keyword evidence="4" id="KW-0067">ATP-binding</keyword>
<evidence type="ECO:0000256" key="2">
    <source>
        <dbReference type="ARBA" id="ARBA00022448"/>
    </source>
</evidence>
<gene>
    <name evidence="7" type="ORF">CASFOL_012142</name>
</gene>
<evidence type="ECO:0000256" key="5">
    <source>
        <dbReference type="ARBA" id="ARBA00022967"/>
    </source>
</evidence>
<dbReference type="PANTHER" id="PTHR43607">
    <property type="entry name" value="V-TYPE PROTON ATPASE CATALYTIC SUBUNIT A"/>
    <property type="match status" value="1"/>
</dbReference>
<protein>
    <submittedName>
        <fullName evidence="7">Uncharacterized protein</fullName>
    </submittedName>
</protein>
<dbReference type="Proteomes" id="UP001632038">
    <property type="component" value="Unassembled WGS sequence"/>
</dbReference>
<evidence type="ECO:0000256" key="1">
    <source>
        <dbReference type="ARBA" id="ARBA00008936"/>
    </source>
</evidence>
<dbReference type="GO" id="GO:0005524">
    <property type="term" value="F:ATP binding"/>
    <property type="evidence" value="ECO:0007669"/>
    <property type="project" value="UniProtKB-KW"/>
</dbReference>
<evidence type="ECO:0000256" key="4">
    <source>
        <dbReference type="ARBA" id="ARBA00022840"/>
    </source>
</evidence>
<comment type="caution">
    <text evidence="7">The sequence shown here is derived from an EMBL/GenBank/DDBJ whole genome shotgun (WGS) entry which is preliminary data.</text>
</comment>
<dbReference type="EMBL" id="JAVIJP010000015">
    <property type="protein sequence ID" value="KAL3644210.1"/>
    <property type="molecule type" value="Genomic_DNA"/>
</dbReference>
<dbReference type="InterPro" id="IPR023366">
    <property type="entry name" value="ATP_synth_asu-like_sf"/>
</dbReference>
<organism evidence="7 8">
    <name type="scientific">Castilleja foliolosa</name>
    <dbReference type="NCBI Taxonomy" id="1961234"/>
    <lineage>
        <taxon>Eukaryota</taxon>
        <taxon>Viridiplantae</taxon>
        <taxon>Streptophyta</taxon>
        <taxon>Embryophyta</taxon>
        <taxon>Tracheophyta</taxon>
        <taxon>Spermatophyta</taxon>
        <taxon>Magnoliopsida</taxon>
        <taxon>eudicotyledons</taxon>
        <taxon>Gunneridae</taxon>
        <taxon>Pentapetalae</taxon>
        <taxon>asterids</taxon>
        <taxon>lamiids</taxon>
        <taxon>Lamiales</taxon>
        <taxon>Orobanchaceae</taxon>
        <taxon>Pedicularideae</taxon>
        <taxon>Castillejinae</taxon>
        <taxon>Castilleja</taxon>
    </lineage>
</organism>
<name>A0ABD3DPP2_9LAMI</name>
<keyword evidence="8" id="KW-1185">Reference proteome</keyword>
<dbReference type="InterPro" id="IPR036121">
    <property type="entry name" value="ATPase_F1/V1/A1_a/bsu_N_sf"/>
</dbReference>
<dbReference type="SUPFAM" id="SSF50615">
    <property type="entry name" value="N-terminal domain of alpha and beta subunits of F1 ATP synthase"/>
    <property type="match status" value="1"/>
</dbReference>
<evidence type="ECO:0000256" key="3">
    <source>
        <dbReference type="ARBA" id="ARBA00022741"/>
    </source>
</evidence>
<keyword evidence="5" id="KW-1278">Translocase</keyword>
<keyword evidence="2" id="KW-0813">Transport</keyword>
<keyword evidence="3" id="KW-0547">Nucleotide-binding</keyword>
<proteinExistence type="inferred from homology"/>
<dbReference type="GO" id="GO:0006811">
    <property type="term" value="P:monoatomic ion transport"/>
    <property type="evidence" value="ECO:0007669"/>
    <property type="project" value="UniProtKB-KW"/>
</dbReference>
<dbReference type="PANTHER" id="PTHR43607:SF1">
    <property type="entry name" value="H(+)-TRANSPORTING TWO-SECTOR ATPASE"/>
    <property type="match status" value="1"/>
</dbReference>
<dbReference type="InterPro" id="IPR022878">
    <property type="entry name" value="V-ATPase_asu"/>
</dbReference>
<evidence type="ECO:0000256" key="6">
    <source>
        <dbReference type="ARBA" id="ARBA00023065"/>
    </source>
</evidence>